<reference evidence="2 3" key="1">
    <citation type="journal article" date="2015" name="Genome Biol. Evol.">
        <title>Comparative Genomics of a Bacterivorous Green Alga Reveals Evolutionary Causalities and Consequences of Phago-Mixotrophic Mode of Nutrition.</title>
        <authorList>
            <person name="Burns J.A."/>
            <person name="Paasch A."/>
            <person name="Narechania A."/>
            <person name="Kim E."/>
        </authorList>
    </citation>
    <scope>NUCLEOTIDE SEQUENCE [LARGE SCALE GENOMIC DNA]</scope>
    <source>
        <strain evidence="2 3">PLY_AMNH</strain>
    </source>
</reference>
<dbReference type="Proteomes" id="UP001190700">
    <property type="component" value="Unassembled WGS sequence"/>
</dbReference>
<name>A0AAE0G2J0_9CHLO</name>
<feature type="compositionally biased region" description="Basic and acidic residues" evidence="1">
    <location>
        <begin position="53"/>
        <end position="62"/>
    </location>
</feature>
<sequence>MATGAATMTTQGVVPWAVGVLVTQWSGPATMHHAAVGILFLEAAWRAVRSVDHPHDAPDKQRGAPGHGSGQAHADNDMHGEAFPRSWGRKRRRRPWGPNNPAEQPRPADTMSANPARAFAKHVSEVDSAIPLGREGDVEALHVREEELDVGMGPQTGFDGEGAWTDEEWEDLRSLLRREKGFMATLATDLPGYTDGIGKFDIPFKDESAAHYQKPRRFSPAERGLIDEHFNKLLESDIIGKAPKYCEKTCNVVVAMKKALNDSWTDKRVALDLRGVNELSLRDRTPPLLPEDLFHNIGQDQYMTKLDLRSGFHQILLTDDASLKTCFWPKWPPKDVRGVRAVLGFMNFYRIMAAHIGKDDYPSLAWPLNCLLMKGNENVKDLWGLEHDDALTQLKKRLTEPGVVIHAYDPSRPLRDHSPDEDDAPTLWEEVCRWVAAHLGSRAAQNAVTSLVLSGDCVDGQAVSLETRPLPQRTVSRLHAEGAVVVELCAGLSVFGFGSMAHRGRQRRQDFKRISRCDLLALTKDCPYIFAMVGGTECQDLSAAGPLRGLQGRHSSVPHDVVRVLGQLHHLAGQDRFAYMIECVAAQHNFNSHEVRSVMHPLMCSMIGMPFTVDAARMGSRAHRIRNYWTNMAGYADAQLVLDAVERDPNRLVHDILDSGRTEQDAADDTASGHYPCNVRGEPMRAWPTMMSFPDSYQFRDGRKGTVWDETKQQWGPPTPEEKERAMRFQTGATQVESRHSIAEHATPRVATYHNHRESSFFVNPPEAVVTQWAAALNAIKRAARLEASELRQLYGPGATASLVRAAH</sequence>
<dbReference type="AlphaFoldDB" id="A0AAE0G2J0"/>
<dbReference type="PANTHER" id="PTHR37984:SF5">
    <property type="entry name" value="PROTEIN NYNRIN-LIKE"/>
    <property type="match status" value="1"/>
</dbReference>
<protein>
    <recommendedName>
        <fullName evidence="4">Reverse transcriptase domain-containing protein</fullName>
    </recommendedName>
</protein>
<evidence type="ECO:0008006" key="4">
    <source>
        <dbReference type="Google" id="ProtNLM"/>
    </source>
</evidence>
<proteinExistence type="predicted"/>
<dbReference type="Gene3D" id="3.10.10.10">
    <property type="entry name" value="HIV Type 1 Reverse Transcriptase, subunit A, domain 1"/>
    <property type="match status" value="1"/>
</dbReference>
<organism evidence="2 3">
    <name type="scientific">Cymbomonas tetramitiformis</name>
    <dbReference type="NCBI Taxonomy" id="36881"/>
    <lineage>
        <taxon>Eukaryota</taxon>
        <taxon>Viridiplantae</taxon>
        <taxon>Chlorophyta</taxon>
        <taxon>Pyramimonadophyceae</taxon>
        <taxon>Pyramimonadales</taxon>
        <taxon>Pyramimonadaceae</taxon>
        <taxon>Cymbomonas</taxon>
    </lineage>
</organism>
<dbReference type="InterPro" id="IPR029063">
    <property type="entry name" value="SAM-dependent_MTases_sf"/>
</dbReference>
<dbReference type="EMBL" id="LGRX02010449">
    <property type="protein sequence ID" value="KAK3270354.1"/>
    <property type="molecule type" value="Genomic_DNA"/>
</dbReference>
<dbReference type="Gene3D" id="3.30.70.270">
    <property type="match status" value="1"/>
</dbReference>
<dbReference type="SUPFAM" id="SSF56672">
    <property type="entry name" value="DNA/RNA polymerases"/>
    <property type="match status" value="1"/>
</dbReference>
<evidence type="ECO:0000256" key="1">
    <source>
        <dbReference type="SAM" id="MobiDB-lite"/>
    </source>
</evidence>
<feature type="region of interest" description="Disordered" evidence="1">
    <location>
        <begin position="53"/>
        <end position="111"/>
    </location>
</feature>
<evidence type="ECO:0000313" key="3">
    <source>
        <dbReference type="Proteomes" id="UP001190700"/>
    </source>
</evidence>
<comment type="caution">
    <text evidence="2">The sequence shown here is derived from an EMBL/GenBank/DDBJ whole genome shotgun (WGS) entry which is preliminary data.</text>
</comment>
<dbReference type="InterPro" id="IPR043128">
    <property type="entry name" value="Rev_trsase/Diguanyl_cyclase"/>
</dbReference>
<evidence type="ECO:0000313" key="2">
    <source>
        <dbReference type="EMBL" id="KAK3270354.1"/>
    </source>
</evidence>
<gene>
    <name evidence="2" type="ORF">CYMTET_21246</name>
</gene>
<dbReference type="Gene3D" id="3.40.50.150">
    <property type="entry name" value="Vaccinia Virus protein VP39"/>
    <property type="match status" value="1"/>
</dbReference>
<dbReference type="SUPFAM" id="SSF53335">
    <property type="entry name" value="S-adenosyl-L-methionine-dependent methyltransferases"/>
    <property type="match status" value="1"/>
</dbReference>
<keyword evidence="3" id="KW-1185">Reference proteome</keyword>
<accession>A0AAE0G2J0</accession>
<dbReference type="InterPro" id="IPR050951">
    <property type="entry name" value="Retrovirus_Pol_polyprotein"/>
</dbReference>
<dbReference type="PANTHER" id="PTHR37984">
    <property type="entry name" value="PROTEIN CBG26694"/>
    <property type="match status" value="1"/>
</dbReference>
<dbReference type="InterPro" id="IPR043502">
    <property type="entry name" value="DNA/RNA_pol_sf"/>
</dbReference>